<reference evidence="3 4" key="1">
    <citation type="journal article" date="2024" name="J Genomics">
        <title>Draft genome sequencing and assembly of Favolaschia claudopus CIRM-BRFM 2984 isolated from oak limbs.</title>
        <authorList>
            <person name="Navarro D."/>
            <person name="Drula E."/>
            <person name="Chaduli D."/>
            <person name="Cazenave R."/>
            <person name="Ahrendt S."/>
            <person name="Wang J."/>
            <person name="Lipzen A."/>
            <person name="Daum C."/>
            <person name="Barry K."/>
            <person name="Grigoriev I.V."/>
            <person name="Favel A."/>
            <person name="Rosso M.N."/>
            <person name="Martin F."/>
        </authorList>
    </citation>
    <scope>NUCLEOTIDE SEQUENCE [LARGE SCALE GENOMIC DNA]</scope>
    <source>
        <strain evidence="3 4">CIRM-BRFM 2984</strain>
    </source>
</reference>
<evidence type="ECO:0000256" key="2">
    <source>
        <dbReference type="SAM" id="Phobius"/>
    </source>
</evidence>
<feature type="transmembrane region" description="Helical" evidence="2">
    <location>
        <begin position="18"/>
        <end position="36"/>
    </location>
</feature>
<protein>
    <submittedName>
        <fullName evidence="3">Uncharacterized protein</fullName>
    </submittedName>
</protein>
<dbReference type="EMBL" id="JAWWNJ010000019">
    <property type="protein sequence ID" value="KAK7036275.1"/>
    <property type="molecule type" value="Genomic_DNA"/>
</dbReference>
<comment type="caution">
    <text evidence="3">The sequence shown here is derived from an EMBL/GenBank/DDBJ whole genome shotgun (WGS) entry which is preliminary data.</text>
</comment>
<keyword evidence="4" id="KW-1185">Reference proteome</keyword>
<sequence>MIPYAVSAYPGRWTTPTVILLFALLTAFIACINVPLSTYEFIEEVTYRPNDTLPALPLSRWLPSLLQPPTISFQPQVLTVGDTLQLNNSLLNFTLTGAYDRINGGAPVSTFSYFNNPFSNGCDVSNMSIYFTIPGAKDLPADEYATLCAQIDCDFPMIRLTMTWEHAIFEVEPVQDNVLDDLSASFLITLLDMLGKYLGFNETGEGGSQNEYTVIPACLNLSNPDIDSACLKIQPPEFRATSIAFFSEDEATYYNQTDGYLSITKFDSKDDGSIQIPGQSADNPSLPVPPFPHMRFNPADVSAIIQNMFQMMFHYLRLQMGVVHPNLIYASAEMYNHSILPVGRPPAELGLLEHFAIFNRSRAAMANETYFVQMREVVQLYNTSDRVPVMEYSRTVPKLKPLGSAITSVFVSTFAMLSTIWAVFSLLAGALARMYADRRETKRGKGLKDDAESDLGVDEQASSEDSRSLNDSASDALQDEMELVKHRLKLLESYMRQMQLAFRRRGVPEEEIIGEY</sequence>
<feature type="region of interest" description="Disordered" evidence="1">
    <location>
        <begin position="442"/>
        <end position="474"/>
    </location>
</feature>
<dbReference type="Proteomes" id="UP001362999">
    <property type="component" value="Unassembled WGS sequence"/>
</dbReference>
<dbReference type="AlphaFoldDB" id="A0AAW0CCQ5"/>
<evidence type="ECO:0000256" key="1">
    <source>
        <dbReference type="SAM" id="MobiDB-lite"/>
    </source>
</evidence>
<name>A0AAW0CCQ5_9AGAR</name>
<feature type="transmembrane region" description="Helical" evidence="2">
    <location>
        <begin position="409"/>
        <end position="435"/>
    </location>
</feature>
<keyword evidence="2" id="KW-0812">Transmembrane</keyword>
<keyword evidence="2" id="KW-0472">Membrane</keyword>
<organism evidence="3 4">
    <name type="scientific">Favolaschia claudopus</name>
    <dbReference type="NCBI Taxonomy" id="2862362"/>
    <lineage>
        <taxon>Eukaryota</taxon>
        <taxon>Fungi</taxon>
        <taxon>Dikarya</taxon>
        <taxon>Basidiomycota</taxon>
        <taxon>Agaricomycotina</taxon>
        <taxon>Agaricomycetes</taxon>
        <taxon>Agaricomycetidae</taxon>
        <taxon>Agaricales</taxon>
        <taxon>Marasmiineae</taxon>
        <taxon>Mycenaceae</taxon>
        <taxon>Favolaschia</taxon>
    </lineage>
</organism>
<accession>A0AAW0CCQ5</accession>
<keyword evidence="2" id="KW-1133">Transmembrane helix</keyword>
<evidence type="ECO:0000313" key="3">
    <source>
        <dbReference type="EMBL" id="KAK7036275.1"/>
    </source>
</evidence>
<proteinExistence type="predicted"/>
<gene>
    <name evidence="3" type="ORF">R3P38DRAFT_2771758</name>
</gene>
<evidence type="ECO:0000313" key="4">
    <source>
        <dbReference type="Proteomes" id="UP001362999"/>
    </source>
</evidence>